<sequence length="783" mass="82392">MSELSNPQPITAGDVARGVRRMAFPSVVGDEVWWEEERPDERRVTLMRRDADGTVRELLPAPWGVGTRVHEYGGRSFLPVPRRDDKAIPRLGVVFAHAEDQRLYLWERDAREPVPLTPEPHTEAGLRYADFALSADGRAVLCVREEHGPADTGAADGTGGASGAGGEPGARAATAAEAPAGEPVADASVDGAAGNGLSAGNAVDPAGTADATSTADATATADGVAGPAAAAPADRHRSRSGRGGDLRRSVVAVPLSGRGAQDPSAIRELASGADFYASPTESPNGGHLAYVRWNHPRMPWDGTELRVVPSEGAEYTLKGGVDESVLSPLWVDDSTLYLASDWPGWWNLYQAGLKGQAIALYPAEEEFHAPPWRLGHRSFQVLSSGLVVALHGLADMTPSLYDPETLDLTPIATDLTSWSQLDSDGTSVVAIAASPTTPPCLVRLDPATGSVEVLRTSDLPGSGANGAAGTTEGAAQVRIPVPQAQTLPGRYGAPVHVNVYPPEGSGPAPFVVHVHGGPVSHSTKEYDLVKAFFTSRGIGVADVNYGGSTGYGRSYRKRLHKEWGVVDVEDAIGVARSLVDQGLADPDRLAIRGPSAGGLTALLSLTTDTFACGVSYYGVADLLGLAETTHDFESRFLDSLVGTLPGFTERYRERSPINRIDEIDVPVLLLQGTADPVVTPDQARAMATALGERGVPHALVEFEGEGHGFRSAQARIRALDTELAFYARVFGTDFGTGVRPLTLSTTPPDRPEAAAPEPVPATAPEEDGTPDTGGTREHEHQTG</sequence>
<feature type="region of interest" description="Disordered" evidence="1">
    <location>
        <begin position="204"/>
        <end position="246"/>
    </location>
</feature>
<dbReference type="EMBL" id="JACCFS010000001">
    <property type="protein sequence ID" value="NYJ33590.1"/>
    <property type="molecule type" value="Genomic_DNA"/>
</dbReference>
<dbReference type="RefSeq" id="WP_246406099.1">
    <property type="nucleotide sequence ID" value="NZ_JACCFS010000001.1"/>
</dbReference>
<feature type="compositionally biased region" description="Low complexity" evidence="1">
    <location>
        <begin position="753"/>
        <end position="763"/>
    </location>
</feature>
<feature type="compositionally biased region" description="Basic and acidic residues" evidence="1">
    <location>
        <begin position="774"/>
        <end position="783"/>
    </location>
</feature>
<dbReference type="InterPro" id="IPR029058">
    <property type="entry name" value="AB_hydrolase_fold"/>
</dbReference>
<dbReference type="Proteomes" id="UP000572051">
    <property type="component" value="Unassembled WGS sequence"/>
</dbReference>
<evidence type="ECO:0000259" key="2">
    <source>
        <dbReference type="Pfam" id="PF00326"/>
    </source>
</evidence>
<organism evidence="3 4">
    <name type="scientific">Nocardiopsis aegyptia</name>
    <dbReference type="NCBI Taxonomy" id="220378"/>
    <lineage>
        <taxon>Bacteria</taxon>
        <taxon>Bacillati</taxon>
        <taxon>Actinomycetota</taxon>
        <taxon>Actinomycetes</taxon>
        <taxon>Streptosporangiales</taxon>
        <taxon>Nocardiopsidaceae</taxon>
        <taxon>Nocardiopsis</taxon>
    </lineage>
</organism>
<dbReference type="InterPro" id="IPR050585">
    <property type="entry name" value="Xaa-Pro_dipeptidyl-ppase/CocE"/>
</dbReference>
<feature type="compositionally biased region" description="Low complexity" evidence="1">
    <location>
        <begin position="204"/>
        <end position="232"/>
    </location>
</feature>
<dbReference type="GO" id="GO:0004177">
    <property type="term" value="F:aminopeptidase activity"/>
    <property type="evidence" value="ECO:0007669"/>
    <property type="project" value="UniProtKB-KW"/>
</dbReference>
<feature type="region of interest" description="Disordered" evidence="1">
    <location>
        <begin position="737"/>
        <end position="783"/>
    </location>
</feature>
<protein>
    <submittedName>
        <fullName evidence="3">Dipeptidyl aminopeptidase/acylaminoacyl peptidase</fullName>
    </submittedName>
</protein>
<dbReference type="AlphaFoldDB" id="A0A7Z0EK57"/>
<gene>
    <name evidence="3" type="ORF">HNR10_001471</name>
</gene>
<proteinExistence type="predicted"/>
<dbReference type="SUPFAM" id="SSF53474">
    <property type="entry name" value="alpha/beta-Hydrolases"/>
    <property type="match status" value="1"/>
</dbReference>
<feature type="region of interest" description="Disordered" evidence="1">
    <location>
        <begin position="149"/>
        <end position="192"/>
    </location>
</feature>
<dbReference type="InterPro" id="IPR001375">
    <property type="entry name" value="Peptidase_S9_cat"/>
</dbReference>
<accession>A0A7Z0EK57</accession>
<feature type="compositionally biased region" description="Low complexity" evidence="1">
    <location>
        <begin position="169"/>
        <end position="192"/>
    </location>
</feature>
<comment type="caution">
    <text evidence="3">The sequence shown here is derived from an EMBL/GenBank/DDBJ whole genome shotgun (WGS) entry which is preliminary data.</text>
</comment>
<dbReference type="PANTHER" id="PTHR43056">
    <property type="entry name" value="PEPTIDASE S9 PROLYL OLIGOPEPTIDASE"/>
    <property type="match status" value="1"/>
</dbReference>
<keyword evidence="3" id="KW-0645">Protease</keyword>
<keyword evidence="4" id="KW-1185">Reference proteome</keyword>
<feature type="compositionally biased region" description="Gly residues" evidence="1">
    <location>
        <begin position="156"/>
        <end position="168"/>
    </location>
</feature>
<evidence type="ECO:0000313" key="4">
    <source>
        <dbReference type="Proteomes" id="UP000572051"/>
    </source>
</evidence>
<reference evidence="3 4" key="1">
    <citation type="submission" date="2020-07" db="EMBL/GenBank/DDBJ databases">
        <title>Sequencing the genomes of 1000 actinobacteria strains.</title>
        <authorList>
            <person name="Klenk H.-P."/>
        </authorList>
    </citation>
    <scope>NUCLEOTIDE SEQUENCE [LARGE SCALE GENOMIC DNA]</scope>
    <source>
        <strain evidence="3 4">DSM 44442</strain>
    </source>
</reference>
<dbReference type="Pfam" id="PF00326">
    <property type="entry name" value="Peptidase_S9"/>
    <property type="match status" value="1"/>
</dbReference>
<dbReference type="GO" id="GO:0006508">
    <property type="term" value="P:proteolysis"/>
    <property type="evidence" value="ECO:0007669"/>
    <property type="project" value="InterPro"/>
</dbReference>
<dbReference type="GO" id="GO:0008236">
    <property type="term" value="F:serine-type peptidase activity"/>
    <property type="evidence" value="ECO:0007669"/>
    <property type="project" value="InterPro"/>
</dbReference>
<dbReference type="Gene3D" id="3.40.50.1820">
    <property type="entry name" value="alpha/beta hydrolase"/>
    <property type="match status" value="1"/>
</dbReference>
<keyword evidence="3" id="KW-0378">Hydrolase</keyword>
<dbReference type="PANTHER" id="PTHR43056:SF5">
    <property type="entry name" value="PEPTIDASE S9 PROLYL OLIGOPEPTIDASE CATALYTIC DOMAIN-CONTAINING PROTEIN"/>
    <property type="match status" value="1"/>
</dbReference>
<evidence type="ECO:0000313" key="3">
    <source>
        <dbReference type="EMBL" id="NYJ33590.1"/>
    </source>
</evidence>
<name>A0A7Z0EK57_9ACTN</name>
<feature type="domain" description="Peptidase S9 prolyl oligopeptidase catalytic" evidence="2">
    <location>
        <begin position="528"/>
        <end position="731"/>
    </location>
</feature>
<evidence type="ECO:0000256" key="1">
    <source>
        <dbReference type="SAM" id="MobiDB-lite"/>
    </source>
</evidence>
<dbReference type="SUPFAM" id="SSF82171">
    <property type="entry name" value="DPP6 N-terminal domain-like"/>
    <property type="match status" value="1"/>
</dbReference>
<keyword evidence="3" id="KW-0031">Aminopeptidase</keyword>